<dbReference type="SUPFAM" id="SSF52540">
    <property type="entry name" value="P-loop containing nucleoside triphosphate hydrolases"/>
    <property type="match status" value="1"/>
</dbReference>
<organism evidence="10 11">
    <name type="scientific">Hypericibacter terrae</name>
    <dbReference type="NCBI Taxonomy" id="2602015"/>
    <lineage>
        <taxon>Bacteria</taxon>
        <taxon>Pseudomonadati</taxon>
        <taxon>Pseudomonadota</taxon>
        <taxon>Alphaproteobacteria</taxon>
        <taxon>Rhodospirillales</taxon>
        <taxon>Dongiaceae</taxon>
        <taxon>Hypericibacter</taxon>
    </lineage>
</organism>
<dbReference type="EMBL" id="CP042906">
    <property type="protein sequence ID" value="QEX16517.1"/>
    <property type="molecule type" value="Genomic_DNA"/>
</dbReference>
<dbReference type="GO" id="GO:0005524">
    <property type="term" value="F:ATP binding"/>
    <property type="evidence" value="ECO:0007669"/>
    <property type="project" value="UniProtKB-KW"/>
</dbReference>
<sequence>MTTDIDPALERSATGERMGADLRPGVPIQIRQLSKVYGSFRALDAVDLDVRSGEFLTLLGPSGSGKSTLLMALAGFSRPNSGSIAFDGDEVTRRPPHKRNIGVVFQNYALFPHMNVAANVGYPLRLRRVGRAETADRVRRALDLVQLSSMLERTIDSLSGGQRQRVALARAIVFEPKILLMDEPLSALDKKLREHMQIEIRHLHEKLGVTTIYVTHDQREALTMSDRIAVINQGRIAQIDKPRELYEAPASRFVAEFIGEAVLLPVELREGAAWCAGCRLQGVKIADRSRPLYLVLRPEKLDLLPAATGGDWNRFPGRVREVVYQGDSVLVAIQLEGGTLVNLRKASDRSSLNQLPANGDAVVLGVHLEDTLVVPEDRP</sequence>
<evidence type="ECO:0000313" key="10">
    <source>
        <dbReference type="EMBL" id="QEX16517.1"/>
    </source>
</evidence>
<evidence type="ECO:0000256" key="1">
    <source>
        <dbReference type="ARBA" id="ARBA00022448"/>
    </source>
</evidence>
<evidence type="ECO:0000256" key="6">
    <source>
        <dbReference type="ARBA" id="ARBA00023136"/>
    </source>
</evidence>
<evidence type="ECO:0000256" key="3">
    <source>
        <dbReference type="ARBA" id="ARBA00022741"/>
    </source>
</evidence>
<gene>
    <name evidence="7" type="primary">potA</name>
    <name evidence="10" type="ORF">FRZ44_18120</name>
</gene>
<dbReference type="FunFam" id="3.40.50.300:FF:000133">
    <property type="entry name" value="Spermidine/putrescine import ATP-binding protein PotA"/>
    <property type="match status" value="1"/>
</dbReference>
<dbReference type="GO" id="GO:0015417">
    <property type="term" value="F:ABC-type polyamine transporter activity"/>
    <property type="evidence" value="ECO:0007669"/>
    <property type="project" value="UniProtKB-EC"/>
</dbReference>
<dbReference type="InterPro" id="IPR017871">
    <property type="entry name" value="ABC_transporter-like_CS"/>
</dbReference>
<dbReference type="PROSITE" id="PS00211">
    <property type="entry name" value="ABC_TRANSPORTER_1"/>
    <property type="match status" value="1"/>
</dbReference>
<comment type="catalytic activity">
    <reaction evidence="7">
        <text>ATP + H2O + polyamine-[polyamine-binding protein]Side 1 = ADP + phosphate + polyamineSide 2 + [polyamine-binding protein]Side 1.</text>
        <dbReference type="EC" id="7.6.2.11"/>
    </reaction>
</comment>
<evidence type="ECO:0000256" key="2">
    <source>
        <dbReference type="ARBA" id="ARBA00022475"/>
    </source>
</evidence>
<dbReference type="SUPFAM" id="SSF50331">
    <property type="entry name" value="MOP-like"/>
    <property type="match status" value="1"/>
</dbReference>
<dbReference type="GO" id="GO:0015847">
    <property type="term" value="P:putrescine transport"/>
    <property type="evidence" value="ECO:0007669"/>
    <property type="project" value="UniProtKB-ARBA"/>
</dbReference>
<reference evidence="10 11" key="1">
    <citation type="submission" date="2019-08" db="EMBL/GenBank/DDBJ databases">
        <title>Hyperibacter terrae gen. nov., sp. nov. and Hyperibacter viscosus sp. nov., two new members in the family Rhodospirillaceae isolated from the rhizosphere of Hypericum perforatum.</title>
        <authorList>
            <person name="Noviana Z."/>
        </authorList>
    </citation>
    <scope>NUCLEOTIDE SEQUENCE [LARGE SCALE GENOMIC DNA]</scope>
    <source>
        <strain evidence="10 11">R5913</strain>
    </source>
</reference>
<evidence type="ECO:0000256" key="4">
    <source>
        <dbReference type="ARBA" id="ARBA00022840"/>
    </source>
</evidence>
<dbReference type="PROSITE" id="PS50893">
    <property type="entry name" value="ABC_TRANSPORTER_2"/>
    <property type="match status" value="1"/>
</dbReference>
<dbReference type="Pfam" id="PF00005">
    <property type="entry name" value="ABC_tran"/>
    <property type="match status" value="1"/>
</dbReference>
<evidence type="ECO:0000256" key="5">
    <source>
        <dbReference type="ARBA" id="ARBA00022967"/>
    </source>
</evidence>
<keyword evidence="5 7" id="KW-1278">Translocase</keyword>
<dbReference type="AlphaFoldDB" id="A0A5J6MHB7"/>
<accession>A0A5J6MHB7</accession>
<dbReference type="InterPro" id="IPR008995">
    <property type="entry name" value="Mo/tungstate-bd_C_term_dom"/>
</dbReference>
<dbReference type="SMART" id="SM00382">
    <property type="entry name" value="AAA"/>
    <property type="match status" value="1"/>
</dbReference>
<dbReference type="InterPro" id="IPR003439">
    <property type="entry name" value="ABC_transporter-like_ATP-bd"/>
</dbReference>
<evidence type="ECO:0000256" key="8">
    <source>
        <dbReference type="SAM" id="MobiDB-lite"/>
    </source>
</evidence>
<dbReference type="InterPro" id="IPR013611">
    <property type="entry name" value="Transp-assoc_OB_typ2"/>
</dbReference>
<comment type="function">
    <text evidence="7">Part of the ABC transporter complex PotABCD involved in spermidine/putrescine import. Responsible for energy coupling to the transport system.</text>
</comment>
<dbReference type="EC" id="7.6.2.11" evidence="7"/>
<dbReference type="PANTHER" id="PTHR42781:SF4">
    <property type="entry name" value="SPERMIDINE_PUTRESCINE IMPORT ATP-BINDING PROTEIN POTA"/>
    <property type="match status" value="1"/>
</dbReference>
<dbReference type="Pfam" id="PF08402">
    <property type="entry name" value="TOBE_2"/>
    <property type="match status" value="1"/>
</dbReference>
<dbReference type="PANTHER" id="PTHR42781">
    <property type="entry name" value="SPERMIDINE/PUTRESCINE IMPORT ATP-BINDING PROTEIN POTA"/>
    <property type="match status" value="1"/>
</dbReference>
<dbReference type="Proteomes" id="UP000326202">
    <property type="component" value="Chromosome"/>
</dbReference>
<dbReference type="GO" id="GO:0016887">
    <property type="term" value="F:ATP hydrolysis activity"/>
    <property type="evidence" value="ECO:0007669"/>
    <property type="project" value="InterPro"/>
</dbReference>
<name>A0A5J6MHB7_9PROT</name>
<dbReference type="Gene3D" id="3.40.50.300">
    <property type="entry name" value="P-loop containing nucleotide triphosphate hydrolases"/>
    <property type="match status" value="1"/>
</dbReference>
<dbReference type="KEGG" id="htq:FRZ44_18120"/>
<keyword evidence="1 7" id="KW-0813">Transport</keyword>
<keyword evidence="2 7" id="KW-1003">Cell membrane</keyword>
<comment type="subunit">
    <text evidence="7">The complex is composed of two ATP-binding proteins (PotA), two transmembrane proteins (PotB and PotC) and a solute-binding protein (PotD).</text>
</comment>
<keyword evidence="11" id="KW-1185">Reference proteome</keyword>
<keyword evidence="4 7" id="KW-0067">ATP-binding</keyword>
<dbReference type="InterPro" id="IPR003593">
    <property type="entry name" value="AAA+_ATPase"/>
</dbReference>
<dbReference type="GO" id="GO:0043190">
    <property type="term" value="C:ATP-binding cassette (ABC) transporter complex"/>
    <property type="evidence" value="ECO:0007669"/>
    <property type="project" value="InterPro"/>
</dbReference>
<dbReference type="InterPro" id="IPR027417">
    <property type="entry name" value="P-loop_NTPase"/>
</dbReference>
<evidence type="ECO:0000259" key="9">
    <source>
        <dbReference type="PROSITE" id="PS50893"/>
    </source>
</evidence>
<dbReference type="InterPro" id="IPR050093">
    <property type="entry name" value="ABC_SmlMolc_Importer"/>
</dbReference>
<dbReference type="InterPro" id="IPR005893">
    <property type="entry name" value="PotA-like"/>
</dbReference>
<feature type="region of interest" description="Disordered" evidence="8">
    <location>
        <begin position="1"/>
        <end position="20"/>
    </location>
</feature>
<evidence type="ECO:0000256" key="7">
    <source>
        <dbReference type="RuleBase" id="RU364083"/>
    </source>
</evidence>
<dbReference type="NCBIfam" id="TIGR01187">
    <property type="entry name" value="potA"/>
    <property type="match status" value="1"/>
</dbReference>
<evidence type="ECO:0000313" key="11">
    <source>
        <dbReference type="Proteomes" id="UP000326202"/>
    </source>
</evidence>
<proteinExistence type="inferred from homology"/>
<keyword evidence="6 7" id="KW-0472">Membrane</keyword>
<feature type="domain" description="ABC transporter" evidence="9">
    <location>
        <begin position="28"/>
        <end position="258"/>
    </location>
</feature>
<keyword evidence="3 7" id="KW-0547">Nucleotide-binding</keyword>
<protein>
    <recommendedName>
        <fullName evidence="7">Spermidine/putrescine import ATP-binding protein PotA</fullName>
        <ecNumber evidence="7">7.6.2.11</ecNumber>
    </recommendedName>
</protein>
<comment type="similarity">
    <text evidence="7">Belongs to the ABC transporter superfamily. Spermidine/putrescine importer (TC 3.A.1.11.1) family.</text>
</comment>